<dbReference type="AlphaFoldDB" id="A0AAN7BGW8"/>
<reference evidence="3" key="1">
    <citation type="journal article" date="2023" name="Mol. Phylogenet. Evol.">
        <title>Genome-scale phylogeny and comparative genomics of the fungal order Sordariales.</title>
        <authorList>
            <person name="Hensen N."/>
            <person name="Bonometti L."/>
            <person name="Westerberg I."/>
            <person name="Brannstrom I.O."/>
            <person name="Guillou S."/>
            <person name="Cros-Aarteil S."/>
            <person name="Calhoun S."/>
            <person name="Haridas S."/>
            <person name="Kuo A."/>
            <person name="Mondo S."/>
            <person name="Pangilinan J."/>
            <person name="Riley R."/>
            <person name="LaButti K."/>
            <person name="Andreopoulos B."/>
            <person name="Lipzen A."/>
            <person name="Chen C."/>
            <person name="Yan M."/>
            <person name="Daum C."/>
            <person name="Ng V."/>
            <person name="Clum A."/>
            <person name="Steindorff A."/>
            <person name="Ohm R.A."/>
            <person name="Martin F."/>
            <person name="Silar P."/>
            <person name="Natvig D.O."/>
            <person name="Lalanne C."/>
            <person name="Gautier V."/>
            <person name="Ament-Velasquez S.L."/>
            <person name="Kruys A."/>
            <person name="Hutchinson M.I."/>
            <person name="Powell A.J."/>
            <person name="Barry K."/>
            <person name="Miller A.N."/>
            <person name="Grigoriev I.V."/>
            <person name="Debuchy R."/>
            <person name="Gladieux P."/>
            <person name="Hiltunen Thoren M."/>
            <person name="Johannesson H."/>
        </authorList>
    </citation>
    <scope>NUCLEOTIDE SEQUENCE</scope>
    <source>
        <strain evidence="3">CBS 990.96</strain>
    </source>
</reference>
<comment type="caution">
    <text evidence="3">The sequence shown here is derived from an EMBL/GenBank/DDBJ whole genome shotgun (WGS) entry which is preliminary data.</text>
</comment>
<keyword evidence="2" id="KW-0472">Membrane</keyword>
<name>A0AAN7BGW8_9PEZI</name>
<dbReference type="EMBL" id="MU865439">
    <property type="protein sequence ID" value="KAK4223105.1"/>
    <property type="molecule type" value="Genomic_DNA"/>
</dbReference>
<dbReference type="Proteomes" id="UP001301958">
    <property type="component" value="Unassembled WGS sequence"/>
</dbReference>
<protein>
    <recommendedName>
        <fullName evidence="5">Transmembrane protein</fullName>
    </recommendedName>
</protein>
<proteinExistence type="predicted"/>
<feature type="compositionally biased region" description="Acidic residues" evidence="1">
    <location>
        <begin position="68"/>
        <end position="78"/>
    </location>
</feature>
<evidence type="ECO:0000256" key="1">
    <source>
        <dbReference type="SAM" id="MobiDB-lite"/>
    </source>
</evidence>
<feature type="region of interest" description="Disordered" evidence="1">
    <location>
        <begin position="64"/>
        <end position="84"/>
    </location>
</feature>
<accession>A0AAN7BGW8</accession>
<evidence type="ECO:0008006" key="5">
    <source>
        <dbReference type="Google" id="ProtNLM"/>
    </source>
</evidence>
<feature type="region of interest" description="Disordered" evidence="1">
    <location>
        <begin position="1"/>
        <end position="23"/>
    </location>
</feature>
<sequence length="207" mass="22344">MSLFGPPPVRRPRAPAASDDRTPLMTLQQAAAIVGRPLTTEVVNLRETMHDFPGYAAYNRQTFSSDDAAGDDDEEDDMNCGGRGHSSSFVFPSSDVAEPQAENALPEAQHDDKDAAMVALAKRLDQVFQAFMTDKGRKKANKVKKASAEKAAIFWVLAGVSFGLASGCLFALLIIGGFLLVLWKIGKDAWIVLVDGFMLGLAEAARR</sequence>
<organism evidence="3 4">
    <name type="scientific">Podospora fimiseda</name>
    <dbReference type="NCBI Taxonomy" id="252190"/>
    <lineage>
        <taxon>Eukaryota</taxon>
        <taxon>Fungi</taxon>
        <taxon>Dikarya</taxon>
        <taxon>Ascomycota</taxon>
        <taxon>Pezizomycotina</taxon>
        <taxon>Sordariomycetes</taxon>
        <taxon>Sordariomycetidae</taxon>
        <taxon>Sordariales</taxon>
        <taxon>Podosporaceae</taxon>
        <taxon>Podospora</taxon>
    </lineage>
</organism>
<feature type="transmembrane region" description="Helical" evidence="2">
    <location>
        <begin position="152"/>
        <end position="183"/>
    </location>
</feature>
<keyword evidence="2" id="KW-1133">Transmembrane helix</keyword>
<keyword evidence="2" id="KW-0812">Transmembrane</keyword>
<keyword evidence="4" id="KW-1185">Reference proteome</keyword>
<reference evidence="3" key="2">
    <citation type="submission" date="2023-05" db="EMBL/GenBank/DDBJ databases">
        <authorList>
            <consortium name="Lawrence Berkeley National Laboratory"/>
            <person name="Steindorff A."/>
            <person name="Hensen N."/>
            <person name="Bonometti L."/>
            <person name="Westerberg I."/>
            <person name="Brannstrom I.O."/>
            <person name="Guillou S."/>
            <person name="Cros-Aarteil S."/>
            <person name="Calhoun S."/>
            <person name="Haridas S."/>
            <person name="Kuo A."/>
            <person name="Mondo S."/>
            <person name="Pangilinan J."/>
            <person name="Riley R."/>
            <person name="Labutti K."/>
            <person name="Andreopoulos B."/>
            <person name="Lipzen A."/>
            <person name="Chen C."/>
            <person name="Yanf M."/>
            <person name="Daum C."/>
            <person name="Ng V."/>
            <person name="Clum A."/>
            <person name="Ohm R."/>
            <person name="Martin F."/>
            <person name="Silar P."/>
            <person name="Natvig D."/>
            <person name="Lalanne C."/>
            <person name="Gautier V."/>
            <person name="Ament-Velasquez S.L."/>
            <person name="Kruys A."/>
            <person name="Hutchinson M.I."/>
            <person name="Powell A.J."/>
            <person name="Barry K."/>
            <person name="Miller A.N."/>
            <person name="Grigoriev I.V."/>
            <person name="Debuchy R."/>
            <person name="Gladieux P."/>
            <person name="Thoren M.H."/>
            <person name="Johannesson H."/>
        </authorList>
    </citation>
    <scope>NUCLEOTIDE SEQUENCE</scope>
    <source>
        <strain evidence="3">CBS 990.96</strain>
    </source>
</reference>
<evidence type="ECO:0000313" key="3">
    <source>
        <dbReference type="EMBL" id="KAK4223105.1"/>
    </source>
</evidence>
<gene>
    <name evidence="3" type="ORF">QBC38DRAFT_503414</name>
</gene>
<evidence type="ECO:0000256" key="2">
    <source>
        <dbReference type="SAM" id="Phobius"/>
    </source>
</evidence>
<evidence type="ECO:0000313" key="4">
    <source>
        <dbReference type="Proteomes" id="UP001301958"/>
    </source>
</evidence>